<evidence type="ECO:0000259" key="1">
    <source>
        <dbReference type="SMART" id="SM00902"/>
    </source>
</evidence>
<dbReference type="GO" id="GO:0050583">
    <property type="term" value="F:hydrogen dehydrogenase (NADP+) activity"/>
    <property type="evidence" value="ECO:0007669"/>
    <property type="project" value="UniProtKB-EC"/>
</dbReference>
<dbReference type="Gene3D" id="4.10.260.20">
    <property type="entry name" value="Iron hydrogenase, small subunit"/>
    <property type="match status" value="1"/>
</dbReference>
<evidence type="ECO:0000313" key="2">
    <source>
        <dbReference type="EMBL" id="MPN06363.1"/>
    </source>
</evidence>
<dbReference type="PANTHER" id="PTHR11615">
    <property type="entry name" value="NITRATE, FORMATE, IRON DEHYDROGENASE"/>
    <property type="match status" value="1"/>
</dbReference>
<keyword evidence="2" id="KW-0560">Oxidoreductase</keyword>
<protein>
    <submittedName>
        <fullName evidence="2">NADP-reducing hydrogenase subunit HndD</fullName>
        <ecNumber evidence="2">1.12.1.3</ecNumber>
    </submittedName>
</protein>
<comment type="caution">
    <text evidence="2">The sequence shown here is derived from an EMBL/GenBank/DDBJ whole genome shotgun (WGS) entry which is preliminary data.</text>
</comment>
<dbReference type="InterPro" id="IPR050340">
    <property type="entry name" value="Cytosolic_Fe-S_CAF"/>
</dbReference>
<dbReference type="InterPro" id="IPR009016">
    <property type="entry name" value="Fe_hydrogenase"/>
</dbReference>
<sequence>MIKEAGIDFQSLSNEEFDNPLGESTGAGVIFGTSGGVMEAALRTAYEWLTNKSLDKVDFDVVRGLQGTKEATINIDGTDVKVAIVSGLGNARELLEKIRSGEANYHFIEVMACPGGCINGGGQPYSNNRRDIIEGRMQILYNEDQGKAIRKSHENPEIKKLYEEYLGEPNSHKAHDLLHTHYTKR</sequence>
<organism evidence="2">
    <name type="scientific">bioreactor metagenome</name>
    <dbReference type="NCBI Taxonomy" id="1076179"/>
    <lineage>
        <taxon>unclassified sequences</taxon>
        <taxon>metagenomes</taxon>
        <taxon>ecological metagenomes</taxon>
    </lineage>
</organism>
<dbReference type="Gene3D" id="3.40.950.10">
    <property type="entry name" value="Fe-only Hydrogenase (Larger Subunit), Chain L, domain 3"/>
    <property type="match status" value="1"/>
</dbReference>
<name>A0A645F129_9ZZZZ</name>
<dbReference type="EC" id="1.12.1.3" evidence="2"/>
<dbReference type="InterPro" id="IPR036991">
    <property type="entry name" value="Fe_hydrogenase_ssu_sf"/>
</dbReference>
<accession>A0A645F129</accession>
<dbReference type="EMBL" id="VSSQ01052266">
    <property type="protein sequence ID" value="MPN06363.1"/>
    <property type="molecule type" value="Genomic_DNA"/>
</dbReference>
<dbReference type="Pfam" id="PF02906">
    <property type="entry name" value="Fe_hyd_lg_C"/>
    <property type="match status" value="1"/>
</dbReference>
<dbReference type="Pfam" id="PF02256">
    <property type="entry name" value="Fe_hyd_SSU"/>
    <property type="match status" value="1"/>
</dbReference>
<dbReference type="InterPro" id="IPR004108">
    <property type="entry name" value="Fe_hydrogenase_lsu_C"/>
</dbReference>
<gene>
    <name evidence="2" type="primary">hndD_41</name>
    <name evidence="2" type="ORF">SDC9_153619</name>
</gene>
<dbReference type="InterPro" id="IPR003149">
    <property type="entry name" value="Fe_hydrogenase_ssu"/>
</dbReference>
<dbReference type="AlphaFoldDB" id="A0A645F129"/>
<feature type="domain" description="Iron hydrogenase small subunit" evidence="1">
    <location>
        <begin position="127"/>
        <end position="185"/>
    </location>
</feature>
<proteinExistence type="predicted"/>
<reference evidence="2" key="1">
    <citation type="submission" date="2019-08" db="EMBL/GenBank/DDBJ databases">
        <authorList>
            <person name="Kucharzyk K."/>
            <person name="Murdoch R.W."/>
            <person name="Higgins S."/>
            <person name="Loffler F."/>
        </authorList>
    </citation>
    <scope>NUCLEOTIDE SEQUENCE</scope>
</reference>
<dbReference type="SMART" id="SM00902">
    <property type="entry name" value="Fe_hyd_SSU"/>
    <property type="match status" value="1"/>
</dbReference>
<dbReference type="SUPFAM" id="SSF53920">
    <property type="entry name" value="Fe-only hydrogenase"/>
    <property type="match status" value="1"/>
</dbReference>